<dbReference type="Gene3D" id="3.40.190.150">
    <property type="entry name" value="Bordetella uptake gene, domain 1"/>
    <property type="match status" value="1"/>
</dbReference>
<proteinExistence type="inferred from homology"/>
<reference evidence="2 3" key="1">
    <citation type="journal article" date="2015" name="Int. J. Syst. Evol. Microbiol.">
        <title>Youhaiella tibetensis gen. nov., sp. nov., isolated from subsurface sediment.</title>
        <authorList>
            <person name="Wang Y.X."/>
            <person name="Huang F.Q."/>
            <person name="Nogi Y."/>
            <person name="Pang S.J."/>
            <person name="Wang P.K."/>
            <person name="Lv J."/>
        </authorList>
    </citation>
    <scope>NUCLEOTIDE SEQUENCE [LARGE SCALE GENOMIC DNA]</scope>
    <source>
        <strain evidence="3">fig4</strain>
    </source>
</reference>
<dbReference type="RefSeq" id="WP_049704330.1">
    <property type="nucleotide sequence ID" value="NZ_BMFM01000001.1"/>
</dbReference>
<protein>
    <submittedName>
        <fullName evidence="2">Tripartite tricarboxylate transporter substrate binding protein</fullName>
    </submittedName>
</protein>
<dbReference type="InterPro" id="IPR042100">
    <property type="entry name" value="Bug_dom1"/>
</dbReference>
<dbReference type="EMBL" id="CP041690">
    <property type="protein sequence ID" value="QEE19737.1"/>
    <property type="molecule type" value="Genomic_DNA"/>
</dbReference>
<evidence type="ECO:0000313" key="3">
    <source>
        <dbReference type="Proteomes" id="UP000321062"/>
    </source>
</evidence>
<dbReference type="PIRSF" id="PIRSF017082">
    <property type="entry name" value="YflP"/>
    <property type="match status" value="1"/>
</dbReference>
<dbReference type="CDD" id="cd07012">
    <property type="entry name" value="PBP2_Bug_TTT"/>
    <property type="match status" value="1"/>
</dbReference>
<dbReference type="OrthoDB" id="7375033at2"/>
<name>A0A5B9DKR0_9HYPH</name>
<gene>
    <name evidence="2" type="ORF">FNA67_05915</name>
</gene>
<evidence type="ECO:0000313" key="2">
    <source>
        <dbReference type="EMBL" id="QEE19737.1"/>
    </source>
</evidence>
<sequence>MKFIKRAALAALTLALATGGALAEYPDRPITLIVPWSAGGGTDATGRIIATMLEEKLGQPINVVNRTGGGGVVGHEEIKAATPDGYTLGIITTELSMYKAVGSADMTYQDFTLLGLYNADPSAVFVKADSPYKTIEELADAIKKAPNSIKASGANFGGLNHLSWVSLVQQLGAPADQAFWVPTDGATPSLQLLASGAIDVAVSQFPEAQPLVDAGEIRPLAYLGNEANPKQPDVRPVKEALGIDFAIAGWRGVGAPKGLPEDVTKKISAALEEIVNSAEFKTFMDGRNYGVVWAGGADFEDYLKTRGEAFQQAITSAGLAGK</sequence>
<accession>A0A5B9DKR0</accession>
<dbReference type="KEGG" id="yti:FNA67_05915"/>
<dbReference type="PANTHER" id="PTHR42928">
    <property type="entry name" value="TRICARBOXYLATE-BINDING PROTEIN"/>
    <property type="match status" value="1"/>
</dbReference>
<dbReference type="Pfam" id="PF03401">
    <property type="entry name" value="TctC"/>
    <property type="match status" value="1"/>
</dbReference>
<dbReference type="Gene3D" id="3.40.190.10">
    <property type="entry name" value="Periplasmic binding protein-like II"/>
    <property type="match status" value="1"/>
</dbReference>
<evidence type="ECO:0000256" key="1">
    <source>
        <dbReference type="ARBA" id="ARBA00006987"/>
    </source>
</evidence>
<comment type="similarity">
    <text evidence="1">Belongs to the UPF0065 (bug) family.</text>
</comment>
<dbReference type="Proteomes" id="UP000321062">
    <property type="component" value="Chromosome"/>
</dbReference>
<dbReference type="SUPFAM" id="SSF53850">
    <property type="entry name" value="Periplasmic binding protein-like II"/>
    <property type="match status" value="1"/>
</dbReference>
<dbReference type="InterPro" id="IPR005064">
    <property type="entry name" value="BUG"/>
</dbReference>
<dbReference type="PANTHER" id="PTHR42928:SF5">
    <property type="entry name" value="BLR1237 PROTEIN"/>
    <property type="match status" value="1"/>
</dbReference>
<organism evidence="2 3">
    <name type="scientific">Paradevosia tibetensis</name>
    <dbReference type="NCBI Taxonomy" id="1447062"/>
    <lineage>
        <taxon>Bacteria</taxon>
        <taxon>Pseudomonadati</taxon>
        <taxon>Pseudomonadota</taxon>
        <taxon>Alphaproteobacteria</taxon>
        <taxon>Hyphomicrobiales</taxon>
        <taxon>Devosiaceae</taxon>
        <taxon>Paradevosia</taxon>
    </lineage>
</organism>
<dbReference type="AlphaFoldDB" id="A0A5B9DKR0"/>
<keyword evidence="3" id="KW-1185">Reference proteome</keyword>